<name>A0ABD3K741_EUCGL</name>
<feature type="compositionally biased region" description="Basic residues" evidence="1">
    <location>
        <begin position="590"/>
        <end position="599"/>
    </location>
</feature>
<dbReference type="PANTHER" id="PTHR34461:SF2">
    <property type="entry name" value="EXPRESSED PROTEIN"/>
    <property type="match status" value="1"/>
</dbReference>
<feature type="region of interest" description="Disordered" evidence="1">
    <location>
        <begin position="397"/>
        <end position="424"/>
    </location>
</feature>
<evidence type="ECO:0000256" key="1">
    <source>
        <dbReference type="SAM" id="MobiDB-lite"/>
    </source>
</evidence>
<sequence>MELRSCIHLHSIQAIKNGHVTKVLNVTRGRPSLLLKKVADLCGSGDVKDLVTFRRFEPKDEPDVSDFDDDDDDDVRDGLYPELVGRKTTQSNLNCSKFDRVDEKNSFLDANMTLNQIKERCKMQKRKRVLCEDSSSIEDDSCSPKKAVHSLSLSEEDELDLEEPLIFWKAKMKNFKGKKVSPKKCADLSCQSAKVSVIAEQIQSPQATLQSGNLRMSISVKVEDEAHDYDSNSQTGVGPLGDSLDLVNDGQATSSVTDSRGDGAPRDTLEVVNDGQATSSVTVSSEVPNESYLDNQISFGEESEICVLNKVPYEDVEHSALASESSNLDVAISVVSNLEVPNSNYQESDIYKSEAQEKQCHTNFLSLEAPSQSSVNGFCGNPNNCGDYLSTHTMSLHLSSSSQEPDGSSCSSQPTKQPCGDGISISQDDAGESMLYDHERISNKSIIGDCNSACNANLNPSCDVCLDSPVDVEKQSHICTGDDAEISCTTDVAPCDVAPCDVADDPTTLQMCENFDQLKLHYAPRRFFPARKVISPPSQERLRKLMGATESNDEGYGYRGKVYSQNQMETESLGVERFKLVRSAELPPNPKRKKVKSNKKGSPPKGSHKDSNLSGTAPRVNSSQSCSQSAIAFSQRQMQDYDNLATKLMTELNVMTDIVEGNSCADSCLTGNTKYTIDEVKTAIENASKVKETARKWLSMMARDCNRFCKIMRLTEDCHPTTEHKVHKERKKITFADEAGGELCHVKYIEDDMASLLVSNAENQEEMVE</sequence>
<dbReference type="EMBL" id="JBJKBG010000006">
    <property type="protein sequence ID" value="KAL3734138.1"/>
    <property type="molecule type" value="Genomic_DNA"/>
</dbReference>
<accession>A0ABD3K741</accession>
<feature type="compositionally biased region" description="Polar residues" evidence="1">
    <location>
        <begin position="403"/>
        <end position="416"/>
    </location>
</feature>
<dbReference type="AlphaFoldDB" id="A0ABD3K741"/>
<comment type="caution">
    <text evidence="2">The sequence shown here is derived from an EMBL/GenBank/DDBJ whole genome shotgun (WGS) entry which is preliminary data.</text>
</comment>
<feature type="compositionally biased region" description="Polar residues" evidence="1">
    <location>
        <begin position="612"/>
        <end position="624"/>
    </location>
</feature>
<dbReference type="Proteomes" id="UP001634007">
    <property type="component" value="Unassembled WGS sequence"/>
</dbReference>
<evidence type="ECO:0000313" key="3">
    <source>
        <dbReference type="Proteomes" id="UP001634007"/>
    </source>
</evidence>
<reference evidence="2 3" key="1">
    <citation type="submission" date="2024-11" db="EMBL/GenBank/DDBJ databases">
        <title>Chromosome-level genome assembly of Eucalyptus globulus Labill. provides insights into its genome evolution.</title>
        <authorList>
            <person name="Li X."/>
        </authorList>
    </citation>
    <scope>NUCLEOTIDE SEQUENCE [LARGE SCALE GENOMIC DNA]</scope>
    <source>
        <strain evidence="2">CL2024</strain>
        <tissue evidence="2">Fresh tender leaves</tissue>
    </source>
</reference>
<gene>
    <name evidence="2" type="ORF">ACJRO7_023482</name>
</gene>
<proteinExistence type="predicted"/>
<keyword evidence="3" id="KW-1185">Reference proteome</keyword>
<protein>
    <submittedName>
        <fullName evidence="2">Uncharacterized protein</fullName>
    </submittedName>
</protein>
<feature type="region of interest" description="Disordered" evidence="1">
    <location>
        <begin position="580"/>
        <end position="624"/>
    </location>
</feature>
<dbReference type="PANTHER" id="PTHR34461">
    <property type="entry name" value="EXPRESSED PROTEIN"/>
    <property type="match status" value="1"/>
</dbReference>
<organism evidence="2 3">
    <name type="scientific">Eucalyptus globulus</name>
    <name type="common">Tasmanian blue gum</name>
    <dbReference type="NCBI Taxonomy" id="34317"/>
    <lineage>
        <taxon>Eukaryota</taxon>
        <taxon>Viridiplantae</taxon>
        <taxon>Streptophyta</taxon>
        <taxon>Embryophyta</taxon>
        <taxon>Tracheophyta</taxon>
        <taxon>Spermatophyta</taxon>
        <taxon>Magnoliopsida</taxon>
        <taxon>eudicotyledons</taxon>
        <taxon>Gunneridae</taxon>
        <taxon>Pentapetalae</taxon>
        <taxon>rosids</taxon>
        <taxon>malvids</taxon>
        <taxon>Myrtales</taxon>
        <taxon>Myrtaceae</taxon>
        <taxon>Myrtoideae</taxon>
        <taxon>Eucalypteae</taxon>
        <taxon>Eucalyptus</taxon>
    </lineage>
</organism>
<evidence type="ECO:0000313" key="2">
    <source>
        <dbReference type="EMBL" id="KAL3734138.1"/>
    </source>
</evidence>
<feature type="region of interest" description="Disordered" evidence="1">
    <location>
        <begin position="226"/>
        <end position="267"/>
    </location>
</feature>